<sequence length="307" mass="33404">MQRRVDELLKTALWSRESGKPSRRRGRDTHAELLEAEAAARPDSLLGRFYSSGMNTVAADAAGYTPLSDLFDTIDAVASVEDVVAAAAALRAVGVGALWRVDVETDSQNSEMAVLHLSQSGLGLPDRDFYVLDDKASLREQYVAVVARLLTLWGMDAEAAATAAANVMTLETLMARASLTCVERRDPVANYNRHDSVSDLTALTEGVVDWSAYLSALPGLTDGLSGPYILDHPPFFTAVARLLKEMPLGVWRAYLRWQVLAKFSPFAHTEAVDAHFAFFGTALNGQKELKPLYKRVGMKTGAMVEAP</sequence>
<proteinExistence type="predicted"/>
<accession>A0ACC3C9Z0</accession>
<comment type="caution">
    <text evidence="1">The sequence shown here is derived from an EMBL/GenBank/DDBJ whole genome shotgun (WGS) entry which is preliminary data.</text>
</comment>
<protein>
    <submittedName>
        <fullName evidence="1">Uncharacterized protein</fullName>
    </submittedName>
</protein>
<dbReference type="Proteomes" id="UP000798662">
    <property type="component" value="Chromosome 2"/>
</dbReference>
<evidence type="ECO:0000313" key="2">
    <source>
        <dbReference type="Proteomes" id="UP000798662"/>
    </source>
</evidence>
<organism evidence="1 2">
    <name type="scientific">Pyropia yezoensis</name>
    <name type="common">Susabi-nori</name>
    <name type="synonym">Porphyra yezoensis</name>
    <dbReference type="NCBI Taxonomy" id="2788"/>
    <lineage>
        <taxon>Eukaryota</taxon>
        <taxon>Rhodophyta</taxon>
        <taxon>Bangiophyceae</taxon>
        <taxon>Bangiales</taxon>
        <taxon>Bangiaceae</taxon>
        <taxon>Pyropia</taxon>
    </lineage>
</organism>
<reference evidence="1" key="1">
    <citation type="submission" date="2019-11" db="EMBL/GenBank/DDBJ databases">
        <title>Nori genome reveals adaptations in red seaweeds to the harsh intertidal environment.</title>
        <authorList>
            <person name="Wang D."/>
            <person name="Mao Y."/>
        </authorList>
    </citation>
    <scope>NUCLEOTIDE SEQUENCE</scope>
    <source>
        <tissue evidence="1">Gametophyte</tissue>
    </source>
</reference>
<name>A0ACC3C9Z0_PYRYE</name>
<evidence type="ECO:0000313" key="1">
    <source>
        <dbReference type="EMBL" id="KAK1866571.1"/>
    </source>
</evidence>
<gene>
    <name evidence="1" type="ORF">I4F81_009087</name>
</gene>
<dbReference type="EMBL" id="CM020619">
    <property type="protein sequence ID" value="KAK1866571.1"/>
    <property type="molecule type" value="Genomic_DNA"/>
</dbReference>
<keyword evidence="2" id="KW-1185">Reference proteome</keyword>